<evidence type="ECO:0000256" key="7">
    <source>
        <dbReference type="ARBA" id="ARBA00061566"/>
    </source>
</evidence>
<accession>A0A523WDR3</accession>
<dbReference type="GO" id="GO:0010124">
    <property type="term" value="P:phenylacetate catabolic process"/>
    <property type="evidence" value="ECO:0007669"/>
    <property type="project" value="UniProtKB-UniRule"/>
</dbReference>
<dbReference type="PROSITE" id="PS00455">
    <property type="entry name" value="AMP_BINDING"/>
    <property type="match status" value="1"/>
</dbReference>
<dbReference type="InterPro" id="IPR020845">
    <property type="entry name" value="AMP-binding_CS"/>
</dbReference>
<comment type="similarity">
    <text evidence="7 11">Belongs to the phenylacetyl-CoA ligase family.</text>
</comment>
<dbReference type="SUPFAM" id="SSF56801">
    <property type="entry name" value="Acetyl-CoA synthetase-like"/>
    <property type="match status" value="1"/>
</dbReference>
<evidence type="ECO:0000256" key="9">
    <source>
        <dbReference type="ARBA" id="ARBA00068695"/>
    </source>
</evidence>
<dbReference type="InterPro" id="IPR011880">
    <property type="entry name" value="PA_CoA_ligase"/>
</dbReference>
<dbReference type="PIRSF" id="PIRSF006444">
    <property type="entry name" value="PaaK"/>
    <property type="match status" value="1"/>
</dbReference>
<evidence type="ECO:0000313" key="15">
    <source>
        <dbReference type="Proteomes" id="UP000319130"/>
    </source>
</evidence>
<evidence type="ECO:0000256" key="1">
    <source>
        <dbReference type="ARBA" id="ARBA00011245"/>
    </source>
</evidence>
<evidence type="ECO:0000256" key="11">
    <source>
        <dbReference type="PIRNR" id="PIRNR006444"/>
    </source>
</evidence>
<keyword evidence="2" id="KW-0596">Phosphopantetheine</keyword>
<evidence type="ECO:0000256" key="3">
    <source>
        <dbReference type="ARBA" id="ARBA00022553"/>
    </source>
</evidence>
<sequence length="434" mass="50244">MNSQEENPEYFDREYLEKLQLEKLRQVLERVYHKVPFYRETFRARKVRPENVKSLKDLEKLPFTTREDLRAGYPYGFLACSLSLLVRLHTSTGTTGKPKAILFTQKDITQAAQLITRCIKMTGARPEDVFQNMMSYGLFTGGLIFHYGAERAGLLVIPGGTGNTERQIEMMHDFKTTILHITPSYALYLAEVMERMGFSPRDDFSLRIAYLGAEPYSRATKERIEEIFSLDAYDSYGLSEMNGPGVAFECKEKQGMHLWEDNFIMEIIDPETFEVRRNGEEGELVLSTINREAMPILRYRTGDLTHIYPEKCRCGRVHRRISRIKGRVDDMLVLRGVNIFPSEVERVLMSLPEVGRNYQIVLKRKGGFDHMKVRVEIKKKLFRGSLKDLKILQNKIKTKFKVELLVTPQVELVEPATLPRTTGKAKRLIDKREI</sequence>
<evidence type="ECO:0000313" key="14">
    <source>
        <dbReference type="EMBL" id="TET65144.1"/>
    </source>
</evidence>
<keyword evidence="4 11" id="KW-0436">Ligase</keyword>
<reference evidence="14 15" key="1">
    <citation type="submission" date="2019-03" db="EMBL/GenBank/DDBJ databases">
        <title>Metabolic potential of uncultured bacteria and archaea associated with petroleum seepage in deep-sea sediments.</title>
        <authorList>
            <person name="Dong X."/>
            <person name="Hubert C."/>
        </authorList>
    </citation>
    <scope>NUCLEOTIDE SEQUENCE [LARGE SCALE GENOMIC DNA]</scope>
    <source>
        <strain evidence="14">E29_bin52</strain>
    </source>
</reference>
<dbReference type="InterPro" id="IPR000873">
    <property type="entry name" value="AMP-dep_synth/lig_dom"/>
</dbReference>
<evidence type="ECO:0000256" key="2">
    <source>
        <dbReference type="ARBA" id="ARBA00022450"/>
    </source>
</evidence>
<proteinExistence type="inferred from homology"/>
<dbReference type="AlphaFoldDB" id="A0A523WDR3"/>
<feature type="domain" description="AMP-dependent synthetase/ligase" evidence="12">
    <location>
        <begin position="89"/>
        <end position="287"/>
    </location>
</feature>
<dbReference type="UniPathway" id="UPA00930"/>
<dbReference type="FunFam" id="3.40.50.12780:FF:000016">
    <property type="entry name" value="Phenylacetate-coenzyme A ligase"/>
    <property type="match status" value="1"/>
</dbReference>
<dbReference type="Gene3D" id="3.30.300.30">
    <property type="match status" value="1"/>
</dbReference>
<evidence type="ECO:0000256" key="6">
    <source>
        <dbReference type="ARBA" id="ARBA00060591"/>
    </source>
</evidence>
<organism evidence="14 15">
    <name type="scientific">Aerophobetes bacterium</name>
    <dbReference type="NCBI Taxonomy" id="2030807"/>
    <lineage>
        <taxon>Bacteria</taxon>
        <taxon>Candidatus Aerophobota</taxon>
    </lineage>
</organism>
<dbReference type="EMBL" id="SOIZ01000005">
    <property type="protein sequence ID" value="TET65144.1"/>
    <property type="molecule type" value="Genomic_DNA"/>
</dbReference>
<dbReference type="InterPro" id="IPR045851">
    <property type="entry name" value="AMP-bd_C_sf"/>
</dbReference>
<dbReference type="CDD" id="cd05913">
    <property type="entry name" value="PaaK"/>
    <property type="match status" value="1"/>
</dbReference>
<name>A0A523WDR3_UNCAE</name>
<dbReference type="GO" id="GO:0047475">
    <property type="term" value="F:phenylacetate-CoA ligase activity"/>
    <property type="evidence" value="ECO:0007669"/>
    <property type="project" value="UniProtKB-EC"/>
</dbReference>
<dbReference type="Pfam" id="PF14535">
    <property type="entry name" value="AMP-binding_C_2"/>
    <property type="match status" value="1"/>
</dbReference>
<dbReference type="PANTHER" id="PTHR43439:SF2">
    <property type="entry name" value="ENZYME, PUTATIVE (JCVI)-RELATED"/>
    <property type="match status" value="1"/>
</dbReference>
<dbReference type="GO" id="GO:0000166">
    <property type="term" value="F:nucleotide binding"/>
    <property type="evidence" value="ECO:0007669"/>
    <property type="project" value="UniProtKB-KW"/>
</dbReference>
<dbReference type="Proteomes" id="UP000319130">
    <property type="component" value="Unassembled WGS sequence"/>
</dbReference>
<dbReference type="PANTHER" id="PTHR43439">
    <property type="entry name" value="PHENYLACETATE-COENZYME A LIGASE"/>
    <property type="match status" value="1"/>
</dbReference>
<dbReference type="Gene3D" id="3.40.50.12780">
    <property type="entry name" value="N-terminal domain of ligase-like"/>
    <property type="match status" value="1"/>
</dbReference>
<evidence type="ECO:0000259" key="13">
    <source>
        <dbReference type="Pfam" id="PF14535"/>
    </source>
</evidence>
<keyword evidence="5 11" id="KW-0547">Nucleotide-binding</keyword>
<evidence type="ECO:0000259" key="12">
    <source>
        <dbReference type="Pfam" id="PF00501"/>
    </source>
</evidence>
<dbReference type="InterPro" id="IPR028154">
    <property type="entry name" value="AMP-dep_Lig_C"/>
</dbReference>
<dbReference type="EC" id="6.2.1.30" evidence="8 11"/>
<comment type="subunit">
    <text evidence="1">Monomer.</text>
</comment>
<dbReference type="Pfam" id="PF00501">
    <property type="entry name" value="AMP-binding"/>
    <property type="match status" value="1"/>
</dbReference>
<dbReference type="InterPro" id="IPR042099">
    <property type="entry name" value="ANL_N_sf"/>
</dbReference>
<comment type="function">
    <text evidence="11">Catalyzes the activation of phenylacetic acid (PA) to phenylacetyl-CoA (PA-CoA).</text>
</comment>
<comment type="catalytic activity">
    <reaction evidence="11">
        <text>2-phenylacetate + ATP + CoA = phenylacetyl-CoA + AMP + diphosphate</text>
        <dbReference type="Rhea" id="RHEA:20956"/>
        <dbReference type="ChEBI" id="CHEBI:18401"/>
        <dbReference type="ChEBI" id="CHEBI:30616"/>
        <dbReference type="ChEBI" id="CHEBI:33019"/>
        <dbReference type="ChEBI" id="CHEBI:57287"/>
        <dbReference type="ChEBI" id="CHEBI:57390"/>
        <dbReference type="ChEBI" id="CHEBI:456215"/>
        <dbReference type="EC" id="6.2.1.30"/>
    </reaction>
</comment>
<gene>
    <name evidence="14" type="ORF">E3J48_00090</name>
</gene>
<comment type="pathway">
    <text evidence="6 11">Aromatic compound metabolism; phenylacetate degradation.</text>
</comment>
<evidence type="ECO:0000256" key="10">
    <source>
        <dbReference type="ARBA" id="ARBA00075111"/>
    </source>
</evidence>
<evidence type="ECO:0000256" key="8">
    <source>
        <dbReference type="ARBA" id="ARBA00066629"/>
    </source>
</evidence>
<evidence type="ECO:0000256" key="4">
    <source>
        <dbReference type="ARBA" id="ARBA00022598"/>
    </source>
</evidence>
<comment type="caution">
    <text evidence="14">The sequence shown here is derived from an EMBL/GenBank/DDBJ whole genome shotgun (WGS) entry which is preliminary data.</text>
</comment>
<feature type="domain" description="AMP-dependent ligase C-terminal" evidence="13">
    <location>
        <begin position="336"/>
        <end position="432"/>
    </location>
</feature>
<keyword evidence="3" id="KW-0597">Phosphoprotein</keyword>
<evidence type="ECO:0000256" key="5">
    <source>
        <dbReference type="ARBA" id="ARBA00022741"/>
    </source>
</evidence>
<dbReference type="InterPro" id="IPR051414">
    <property type="entry name" value="Adenylate-forming_Reductase"/>
</dbReference>
<protein>
    <recommendedName>
        <fullName evidence="9 11">Phenylacetate-coenzyme A ligase</fullName>
        <ecNumber evidence="8 11">6.2.1.30</ecNumber>
    </recommendedName>
    <alternativeName>
        <fullName evidence="10 11">Phenylacetyl-CoA ligase</fullName>
    </alternativeName>
</protein>